<comment type="subcellular location">
    <subcellularLocation>
        <location evidence="1">Nucleus</location>
    </subcellularLocation>
</comment>
<name>A0A0J0XY11_9TREE</name>
<dbReference type="EMBL" id="KQ087179">
    <property type="protein sequence ID" value="KLT45930.1"/>
    <property type="molecule type" value="Genomic_DNA"/>
</dbReference>
<feature type="region of interest" description="Disordered" evidence="3">
    <location>
        <begin position="179"/>
        <end position="269"/>
    </location>
</feature>
<dbReference type="STRING" id="879819.A0A0J0XY11"/>
<gene>
    <name evidence="5" type="ORF">CC85DRAFT_325200</name>
</gene>
<accession>A0A0J0XY11</accession>
<dbReference type="SUPFAM" id="SSF88697">
    <property type="entry name" value="PUA domain-like"/>
    <property type="match status" value="1"/>
</dbReference>
<dbReference type="Proteomes" id="UP000053611">
    <property type="component" value="Unassembled WGS sequence"/>
</dbReference>
<dbReference type="AlphaFoldDB" id="A0A0J0XY11"/>
<keyword evidence="2" id="KW-0539">Nucleus</keyword>
<dbReference type="OrthoDB" id="41445at2759"/>
<proteinExistence type="predicted"/>
<organism evidence="5 6">
    <name type="scientific">Cutaneotrichosporon oleaginosum</name>
    <dbReference type="NCBI Taxonomy" id="879819"/>
    <lineage>
        <taxon>Eukaryota</taxon>
        <taxon>Fungi</taxon>
        <taxon>Dikarya</taxon>
        <taxon>Basidiomycota</taxon>
        <taxon>Agaricomycotina</taxon>
        <taxon>Tremellomycetes</taxon>
        <taxon>Trichosporonales</taxon>
        <taxon>Trichosporonaceae</taxon>
        <taxon>Cutaneotrichosporon</taxon>
    </lineage>
</organism>
<evidence type="ECO:0000256" key="1">
    <source>
        <dbReference type="ARBA" id="ARBA00004123"/>
    </source>
</evidence>
<sequence>MPWLMKAEPDTRIVKGKDVKFSVDDFEAMGESPWDGVRSHEAKNIMRDKMKLGDKVLFYHSNCKVPGVYALAEISKEGYPDYTAWDANHPYFDAKSDQENPTWYMVSVRFVERLAYPVTLANVKSLIGLSSPPDGVAYIGTEGLKAVQSMALINRGRLSVQPVEEAAYDAIVAMGRRGGFEEPVKGKGKRVKDEAEAEPETETKSASKGKSGSNADTDKANSKPPSKKSLAETTGPTPKKTKAEPKAKTPRAEPKPRVEGSRRSSRLQK</sequence>
<evidence type="ECO:0000256" key="2">
    <source>
        <dbReference type="ARBA" id="ARBA00023242"/>
    </source>
</evidence>
<dbReference type="InterPro" id="IPR052181">
    <property type="entry name" value="5hmC_binding"/>
</dbReference>
<dbReference type="PANTHER" id="PTHR14087:SF7">
    <property type="entry name" value="THYMOCYTE NUCLEAR PROTEIN 1"/>
    <property type="match status" value="1"/>
</dbReference>
<dbReference type="CDD" id="cd21133">
    <property type="entry name" value="EVE"/>
    <property type="match status" value="1"/>
</dbReference>
<dbReference type="InterPro" id="IPR015947">
    <property type="entry name" value="PUA-like_sf"/>
</dbReference>
<dbReference type="Pfam" id="PF01878">
    <property type="entry name" value="EVE"/>
    <property type="match status" value="1"/>
</dbReference>
<dbReference type="InterPro" id="IPR047197">
    <property type="entry name" value="THYN1-like_EVE"/>
</dbReference>
<dbReference type="Gene3D" id="3.10.590.10">
    <property type="entry name" value="ph1033 like domains"/>
    <property type="match status" value="1"/>
</dbReference>
<feature type="compositionally biased region" description="Low complexity" evidence="3">
    <location>
        <begin position="204"/>
        <end position="213"/>
    </location>
</feature>
<evidence type="ECO:0000313" key="5">
    <source>
        <dbReference type="EMBL" id="KLT45930.1"/>
    </source>
</evidence>
<evidence type="ECO:0000313" key="6">
    <source>
        <dbReference type="Proteomes" id="UP000053611"/>
    </source>
</evidence>
<dbReference type="GO" id="GO:0005634">
    <property type="term" value="C:nucleus"/>
    <property type="evidence" value="ECO:0007669"/>
    <property type="project" value="UniProtKB-SubCell"/>
</dbReference>
<feature type="compositionally biased region" description="Basic and acidic residues" evidence="3">
    <location>
        <begin position="241"/>
        <end position="262"/>
    </location>
</feature>
<dbReference type="PANTHER" id="PTHR14087">
    <property type="entry name" value="THYMOCYTE NUCLEAR PROTEIN 1"/>
    <property type="match status" value="1"/>
</dbReference>
<dbReference type="InterPro" id="IPR002740">
    <property type="entry name" value="EVE_domain"/>
</dbReference>
<reference evidence="5 6" key="1">
    <citation type="submission" date="2015-03" db="EMBL/GenBank/DDBJ databases">
        <title>Genomics and transcriptomics of the oil-accumulating basidiomycete yeast T. oleaginosus allow insights into substrate utilization and the diverse evolutionary trajectories of mating systems in fungi.</title>
        <authorList>
            <consortium name="DOE Joint Genome Institute"/>
            <person name="Kourist R."/>
            <person name="Kracht O."/>
            <person name="Bracharz F."/>
            <person name="Lipzen A."/>
            <person name="Nolan M."/>
            <person name="Ohm R."/>
            <person name="Grigoriev I."/>
            <person name="Sun S."/>
            <person name="Heitman J."/>
            <person name="Bruck T."/>
            <person name="Nowrousian M."/>
        </authorList>
    </citation>
    <scope>NUCLEOTIDE SEQUENCE [LARGE SCALE GENOMIC DNA]</scope>
    <source>
        <strain evidence="5 6">IBC0246</strain>
    </source>
</reference>
<feature type="domain" description="EVE" evidence="4">
    <location>
        <begin position="3"/>
        <end position="174"/>
    </location>
</feature>
<protein>
    <submittedName>
        <fullName evidence="5">DUF55-domain-containing protein</fullName>
    </submittedName>
</protein>
<evidence type="ECO:0000259" key="4">
    <source>
        <dbReference type="Pfam" id="PF01878"/>
    </source>
</evidence>
<dbReference type="FunFam" id="3.10.590.10:FF:000006">
    <property type="entry name" value="Chromosome 7, whole genome shotgun sequence"/>
    <property type="match status" value="1"/>
</dbReference>
<evidence type="ECO:0000256" key="3">
    <source>
        <dbReference type="SAM" id="MobiDB-lite"/>
    </source>
</evidence>
<keyword evidence="6" id="KW-1185">Reference proteome</keyword>